<proteinExistence type="inferred from homology"/>
<dbReference type="Proteomes" id="UP000004836">
    <property type="component" value="Unassembled WGS sequence"/>
</dbReference>
<dbReference type="Gene3D" id="2.60.40.200">
    <property type="entry name" value="Superoxide dismutase, copper/zinc binding domain"/>
    <property type="match status" value="1"/>
</dbReference>
<dbReference type="Pfam" id="PF00080">
    <property type="entry name" value="Sod_Cu"/>
    <property type="match status" value="1"/>
</dbReference>
<evidence type="ECO:0000256" key="1">
    <source>
        <dbReference type="ARBA" id="ARBA00010457"/>
    </source>
</evidence>
<evidence type="ECO:0000313" key="3">
    <source>
        <dbReference type="EMBL" id="EJW21786.1"/>
    </source>
</evidence>
<gene>
    <name evidence="3" type="ORF">IMCC14465_01800</name>
</gene>
<dbReference type="eggNOG" id="COG2032">
    <property type="taxonomic scope" value="Bacteria"/>
</dbReference>
<name>J9DIQ0_9PROT</name>
<dbReference type="AlphaFoldDB" id="J9DIQ0"/>
<accession>J9DIQ0</accession>
<keyword evidence="4" id="KW-1185">Reference proteome</keyword>
<organism evidence="3 4">
    <name type="scientific">alpha proteobacterium IMCC14465</name>
    <dbReference type="NCBI Taxonomy" id="1220535"/>
    <lineage>
        <taxon>Bacteria</taxon>
        <taxon>Pseudomonadati</taxon>
        <taxon>Pseudomonadota</taxon>
        <taxon>Alphaproteobacteria</taxon>
        <taxon>PS1 clade</taxon>
    </lineage>
</organism>
<dbReference type="GO" id="GO:0006801">
    <property type="term" value="P:superoxide metabolic process"/>
    <property type="evidence" value="ECO:0007669"/>
    <property type="project" value="InterPro"/>
</dbReference>
<dbReference type="CDD" id="cd00305">
    <property type="entry name" value="Cu-Zn_Superoxide_Dismutase"/>
    <property type="match status" value="1"/>
</dbReference>
<dbReference type="PRINTS" id="PR00068">
    <property type="entry name" value="CUZNDISMTASE"/>
</dbReference>
<dbReference type="OrthoDB" id="5431326at2"/>
<dbReference type="PANTHER" id="PTHR10003">
    <property type="entry name" value="SUPEROXIDE DISMUTASE CU-ZN -RELATED"/>
    <property type="match status" value="1"/>
</dbReference>
<evidence type="ECO:0000259" key="2">
    <source>
        <dbReference type="Pfam" id="PF00080"/>
    </source>
</evidence>
<comment type="caution">
    <text evidence="3">The sequence shown here is derived from an EMBL/GenBank/DDBJ whole genome shotgun (WGS) entry which is preliminary data.</text>
</comment>
<dbReference type="InterPro" id="IPR024134">
    <property type="entry name" value="SOD_Cu/Zn_/chaperone"/>
</dbReference>
<reference evidence="3 4" key="1">
    <citation type="journal article" date="2012" name="J. Bacteriol.">
        <title>Genome Sequence of Strain IMCC14465, Isolated from the East Sea, Belonging to the PS1 Clade of Alphaproteobacteria.</title>
        <authorList>
            <person name="Yang S.J."/>
            <person name="Kang I."/>
            <person name="Cho J.C."/>
        </authorList>
    </citation>
    <scope>NUCLEOTIDE SEQUENCE [LARGE SCALE GENOMIC DNA]</scope>
    <source>
        <strain evidence="3 4">IMCC14465</strain>
    </source>
</reference>
<dbReference type="InterPro" id="IPR036423">
    <property type="entry name" value="SOD-like_Cu/Zn_dom_sf"/>
</dbReference>
<dbReference type="SUPFAM" id="SSF49329">
    <property type="entry name" value="Cu,Zn superoxide dismutase-like"/>
    <property type="match status" value="1"/>
</dbReference>
<protein>
    <recommendedName>
        <fullName evidence="2">Superoxide dismutase copper/zinc binding domain-containing protein</fullName>
    </recommendedName>
</protein>
<evidence type="ECO:0000313" key="4">
    <source>
        <dbReference type="Proteomes" id="UP000004836"/>
    </source>
</evidence>
<feature type="domain" description="Superoxide dismutase copper/zinc binding" evidence="2">
    <location>
        <begin position="43"/>
        <end position="166"/>
    </location>
</feature>
<dbReference type="EMBL" id="ALYF01000002">
    <property type="protein sequence ID" value="EJW21786.1"/>
    <property type="molecule type" value="Genomic_DNA"/>
</dbReference>
<dbReference type="InterPro" id="IPR018152">
    <property type="entry name" value="SOD_Cu/Zn_BS"/>
</dbReference>
<dbReference type="PROSITE" id="PS00087">
    <property type="entry name" value="SOD_CU_ZN_1"/>
    <property type="match status" value="1"/>
</dbReference>
<dbReference type="GO" id="GO:0005507">
    <property type="term" value="F:copper ion binding"/>
    <property type="evidence" value="ECO:0007669"/>
    <property type="project" value="InterPro"/>
</dbReference>
<dbReference type="InterPro" id="IPR001424">
    <property type="entry name" value="SOD_Cu_Zn_dom"/>
</dbReference>
<comment type="similarity">
    <text evidence="1">Belongs to the Cu-Zn superoxide dismutase family.</text>
</comment>
<dbReference type="STRING" id="1220535.IMCC14465_01800"/>
<sequence length="167" mass="17604">MIASRLFFVITFFLVMFGSVIDSFAKETVLGGVLLSPDGENRGVFTLTPAPGGLLVSANLENMPAGQHAFHLHANPSCAKNFKAAGGHYNPTGVPHGLLSGESFHLGDMPNIHIGDTGELKIEYFIRGLNLSSMPRPGALIIHADGDDYISQPSGAAGMRIACGVIE</sequence>